<dbReference type="PIRSF" id="PIRSF011560">
    <property type="entry name" value="ComK"/>
    <property type="match status" value="1"/>
</dbReference>
<evidence type="ECO:0000313" key="1">
    <source>
        <dbReference type="EMBL" id="MBB5325061.1"/>
    </source>
</evidence>
<keyword evidence="2" id="KW-1185">Reference proteome</keyword>
<dbReference type="Pfam" id="PF06338">
    <property type="entry name" value="ComK"/>
    <property type="match status" value="1"/>
</dbReference>
<proteinExistence type="predicted"/>
<dbReference type="Proteomes" id="UP000520011">
    <property type="component" value="Unassembled WGS sequence"/>
</dbReference>
<accession>A0A7W8MW76</accession>
<dbReference type="InterPro" id="IPR010461">
    <property type="entry name" value="ComK"/>
</dbReference>
<evidence type="ECO:0000313" key="2">
    <source>
        <dbReference type="Proteomes" id="UP000520011"/>
    </source>
</evidence>
<dbReference type="GO" id="GO:0030420">
    <property type="term" value="P:establishment of competence for transformation"/>
    <property type="evidence" value="ECO:0007669"/>
    <property type="project" value="InterPro"/>
</dbReference>
<reference evidence="1 2" key="1">
    <citation type="submission" date="2020-08" db="EMBL/GenBank/DDBJ databases">
        <title>Genomic Encyclopedia of Type Strains, Phase IV (KMG-IV): sequencing the most valuable type-strain genomes for metagenomic binning, comparative biology and taxonomic classification.</title>
        <authorList>
            <person name="Goeker M."/>
        </authorList>
    </citation>
    <scope>NUCLEOTIDE SEQUENCE [LARGE SCALE GENOMIC DNA]</scope>
    <source>
        <strain evidence="1 2">DSM 16325</strain>
    </source>
</reference>
<name>A0A7W8MW76_9BACL</name>
<dbReference type="AlphaFoldDB" id="A0A7W8MW76"/>
<sequence>MMKVNEIVVVDGFIVSRYTMAILPHPFHDRLYSKVIEEDGEYIVKMKPIDIIARSCQYYGANLKGRRDGTKEIIGITHKAPIAIEPLNEIYVFPTTSPNDARCVWISHMHVLKYEPSRGERTTVYFKNERSICLDVSYHSFVNQLYRTAQLRTKLSERVEARERKMQYLFRMDKTKDLDKIKDLDSDLDLYKPKDS</sequence>
<protein>
    <submittedName>
        <fullName evidence="1">Competence protein ComK</fullName>
    </submittedName>
</protein>
<comment type="caution">
    <text evidence="1">The sequence shown here is derived from an EMBL/GenBank/DDBJ whole genome shotgun (WGS) entry which is preliminary data.</text>
</comment>
<gene>
    <name evidence="1" type="ORF">HNQ34_002160</name>
</gene>
<dbReference type="EMBL" id="JACHEP010000011">
    <property type="protein sequence ID" value="MBB5325061.1"/>
    <property type="molecule type" value="Genomic_DNA"/>
</dbReference>
<organism evidence="1 2">
    <name type="scientific">Anoxybacteroides tepidamans</name>
    <dbReference type="NCBI Taxonomy" id="265948"/>
    <lineage>
        <taxon>Bacteria</taxon>
        <taxon>Bacillati</taxon>
        <taxon>Bacillota</taxon>
        <taxon>Bacilli</taxon>
        <taxon>Bacillales</taxon>
        <taxon>Anoxybacillaceae</taxon>
        <taxon>Anoxybacteroides</taxon>
    </lineage>
</organism>